<protein>
    <submittedName>
        <fullName evidence="1">Protein phosphatase 1 regulatory subunit like</fullName>
    </submittedName>
</protein>
<accession>A0A2R6S206</accession>
<dbReference type="Gramene" id="PSS36315">
    <property type="protein sequence ID" value="PSS36315"/>
    <property type="gene ID" value="CEY00_Acc00825"/>
</dbReference>
<gene>
    <name evidence="1" type="ORF">CEY00_Acc00825</name>
</gene>
<dbReference type="Proteomes" id="UP000241394">
    <property type="component" value="Chromosome LG1"/>
</dbReference>
<name>A0A2R6S206_ACTCC</name>
<evidence type="ECO:0000313" key="2">
    <source>
        <dbReference type="Proteomes" id="UP000241394"/>
    </source>
</evidence>
<comment type="caution">
    <text evidence="1">The sequence shown here is derived from an EMBL/GenBank/DDBJ whole genome shotgun (WGS) entry which is preliminary data.</text>
</comment>
<evidence type="ECO:0000313" key="1">
    <source>
        <dbReference type="EMBL" id="PSS36315.1"/>
    </source>
</evidence>
<sequence length="58" mass="6318">MGFLSTLCCCFYRSPRVCGDGASVSRLPTRIKPAVEAKADEAPILVPYFPVNSNLSRL</sequence>
<reference evidence="2" key="2">
    <citation type="journal article" date="2018" name="BMC Genomics">
        <title>A manually annotated Actinidia chinensis var. chinensis (kiwifruit) genome highlights the challenges associated with draft genomes and gene prediction in plants.</title>
        <authorList>
            <person name="Pilkington S.M."/>
            <person name="Crowhurst R."/>
            <person name="Hilario E."/>
            <person name="Nardozza S."/>
            <person name="Fraser L."/>
            <person name="Peng Y."/>
            <person name="Gunaseelan K."/>
            <person name="Simpson R."/>
            <person name="Tahir J."/>
            <person name="Deroles S.C."/>
            <person name="Templeton K."/>
            <person name="Luo Z."/>
            <person name="Davy M."/>
            <person name="Cheng C."/>
            <person name="McNeilage M."/>
            <person name="Scaglione D."/>
            <person name="Liu Y."/>
            <person name="Zhang Q."/>
            <person name="Datson P."/>
            <person name="De Silva N."/>
            <person name="Gardiner S.E."/>
            <person name="Bassett H."/>
            <person name="Chagne D."/>
            <person name="McCallum J."/>
            <person name="Dzierzon H."/>
            <person name="Deng C."/>
            <person name="Wang Y.Y."/>
            <person name="Barron L."/>
            <person name="Manako K."/>
            <person name="Bowen J."/>
            <person name="Foster T.M."/>
            <person name="Erridge Z.A."/>
            <person name="Tiffin H."/>
            <person name="Waite C.N."/>
            <person name="Davies K.M."/>
            <person name="Grierson E.P."/>
            <person name="Laing W.A."/>
            <person name="Kirk R."/>
            <person name="Chen X."/>
            <person name="Wood M."/>
            <person name="Montefiori M."/>
            <person name="Brummell D.A."/>
            <person name="Schwinn K.E."/>
            <person name="Catanach A."/>
            <person name="Fullerton C."/>
            <person name="Li D."/>
            <person name="Meiyalaghan S."/>
            <person name="Nieuwenhuizen N."/>
            <person name="Read N."/>
            <person name="Prakash R."/>
            <person name="Hunter D."/>
            <person name="Zhang H."/>
            <person name="McKenzie M."/>
            <person name="Knabel M."/>
            <person name="Harris A."/>
            <person name="Allan A.C."/>
            <person name="Gleave A."/>
            <person name="Chen A."/>
            <person name="Janssen B.J."/>
            <person name="Plunkett B."/>
            <person name="Ampomah-Dwamena C."/>
            <person name="Voogd C."/>
            <person name="Leif D."/>
            <person name="Lafferty D."/>
            <person name="Souleyre E.J.F."/>
            <person name="Varkonyi-Gasic E."/>
            <person name="Gambi F."/>
            <person name="Hanley J."/>
            <person name="Yao J.L."/>
            <person name="Cheung J."/>
            <person name="David K.M."/>
            <person name="Warren B."/>
            <person name="Marsh K."/>
            <person name="Snowden K.C."/>
            <person name="Lin-Wang K."/>
            <person name="Brian L."/>
            <person name="Martinez-Sanchez M."/>
            <person name="Wang M."/>
            <person name="Ileperuma N."/>
            <person name="Macnee N."/>
            <person name="Campin R."/>
            <person name="McAtee P."/>
            <person name="Drummond R.S.M."/>
            <person name="Espley R.V."/>
            <person name="Ireland H.S."/>
            <person name="Wu R."/>
            <person name="Atkinson R.G."/>
            <person name="Karunairetnam S."/>
            <person name="Bulley S."/>
            <person name="Chunkath S."/>
            <person name="Hanley Z."/>
            <person name="Storey R."/>
            <person name="Thrimawithana A.H."/>
            <person name="Thomson S."/>
            <person name="David C."/>
            <person name="Testolin R."/>
            <person name="Huang H."/>
            <person name="Hellens R.P."/>
            <person name="Schaffer R.J."/>
        </authorList>
    </citation>
    <scope>NUCLEOTIDE SEQUENCE [LARGE SCALE GENOMIC DNA]</scope>
    <source>
        <strain evidence="2">cv. Red5</strain>
    </source>
</reference>
<keyword evidence="2" id="KW-1185">Reference proteome</keyword>
<organism evidence="1 2">
    <name type="scientific">Actinidia chinensis var. chinensis</name>
    <name type="common">Chinese soft-hair kiwi</name>
    <dbReference type="NCBI Taxonomy" id="1590841"/>
    <lineage>
        <taxon>Eukaryota</taxon>
        <taxon>Viridiplantae</taxon>
        <taxon>Streptophyta</taxon>
        <taxon>Embryophyta</taxon>
        <taxon>Tracheophyta</taxon>
        <taxon>Spermatophyta</taxon>
        <taxon>Magnoliopsida</taxon>
        <taxon>eudicotyledons</taxon>
        <taxon>Gunneridae</taxon>
        <taxon>Pentapetalae</taxon>
        <taxon>asterids</taxon>
        <taxon>Ericales</taxon>
        <taxon>Actinidiaceae</taxon>
        <taxon>Actinidia</taxon>
    </lineage>
</organism>
<dbReference type="OrthoDB" id="1649880at2759"/>
<dbReference type="InParanoid" id="A0A2R6S206"/>
<dbReference type="EMBL" id="NKQK01000001">
    <property type="protein sequence ID" value="PSS36315.1"/>
    <property type="molecule type" value="Genomic_DNA"/>
</dbReference>
<dbReference type="AlphaFoldDB" id="A0A2R6S206"/>
<dbReference type="OMA" id="YRSPRVC"/>
<proteinExistence type="predicted"/>
<reference evidence="1 2" key="1">
    <citation type="submission" date="2017-07" db="EMBL/GenBank/DDBJ databases">
        <title>An improved, manually edited Actinidia chinensis var. chinensis (kiwifruit) genome highlights the challenges associated with draft genomes and gene prediction in plants.</title>
        <authorList>
            <person name="Pilkington S."/>
            <person name="Crowhurst R."/>
            <person name="Hilario E."/>
            <person name="Nardozza S."/>
            <person name="Fraser L."/>
            <person name="Peng Y."/>
            <person name="Gunaseelan K."/>
            <person name="Simpson R."/>
            <person name="Tahir J."/>
            <person name="Deroles S."/>
            <person name="Templeton K."/>
            <person name="Luo Z."/>
            <person name="Davy M."/>
            <person name="Cheng C."/>
            <person name="Mcneilage M."/>
            <person name="Scaglione D."/>
            <person name="Liu Y."/>
            <person name="Zhang Q."/>
            <person name="Datson P."/>
            <person name="De Silva N."/>
            <person name="Gardiner S."/>
            <person name="Bassett H."/>
            <person name="Chagne D."/>
            <person name="Mccallum J."/>
            <person name="Dzierzon H."/>
            <person name="Deng C."/>
            <person name="Wang Y.-Y."/>
            <person name="Barron N."/>
            <person name="Manako K."/>
            <person name="Bowen J."/>
            <person name="Foster T."/>
            <person name="Erridge Z."/>
            <person name="Tiffin H."/>
            <person name="Waite C."/>
            <person name="Davies K."/>
            <person name="Grierson E."/>
            <person name="Laing W."/>
            <person name="Kirk R."/>
            <person name="Chen X."/>
            <person name="Wood M."/>
            <person name="Montefiori M."/>
            <person name="Brummell D."/>
            <person name="Schwinn K."/>
            <person name="Catanach A."/>
            <person name="Fullerton C."/>
            <person name="Li D."/>
            <person name="Meiyalaghan S."/>
            <person name="Nieuwenhuizen N."/>
            <person name="Read N."/>
            <person name="Prakash R."/>
            <person name="Hunter D."/>
            <person name="Zhang H."/>
            <person name="Mckenzie M."/>
            <person name="Knabel M."/>
            <person name="Harris A."/>
            <person name="Allan A."/>
            <person name="Chen A."/>
            <person name="Janssen B."/>
            <person name="Plunkett B."/>
            <person name="Dwamena C."/>
            <person name="Voogd C."/>
            <person name="Leif D."/>
            <person name="Lafferty D."/>
            <person name="Souleyre E."/>
            <person name="Varkonyi-Gasic E."/>
            <person name="Gambi F."/>
            <person name="Hanley J."/>
            <person name="Yao J.-L."/>
            <person name="Cheung J."/>
            <person name="David K."/>
            <person name="Warren B."/>
            <person name="Marsh K."/>
            <person name="Snowden K."/>
            <person name="Lin-Wang K."/>
            <person name="Brian L."/>
            <person name="Martinez-Sanchez M."/>
            <person name="Wang M."/>
            <person name="Ileperuma N."/>
            <person name="Macnee N."/>
            <person name="Campin R."/>
            <person name="Mcatee P."/>
            <person name="Drummond R."/>
            <person name="Espley R."/>
            <person name="Ireland H."/>
            <person name="Wu R."/>
            <person name="Atkinson R."/>
            <person name="Karunairetnam S."/>
            <person name="Bulley S."/>
            <person name="Chunkath S."/>
            <person name="Hanley Z."/>
            <person name="Storey R."/>
            <person name="Thrimawithana A."/>
            <person name="Thomson S."/>
            <person name="David C."/>
            <person name="Testolin R."/>
        </authorList>
    </citation>
    <scope>NUCLEOTIDE SEQUENCE [LARGE SCALE GENOMIC DNA]</scope>
    <source>
        <strain evidence="2">cv. Red5</strain>
        <tissue evidence="1">Young leaf</tissue>
    </source>
</reference>